<evidence type="ECO:0000256" key="18">
    <source>
        <dbReference type="PIRNR" id="PIRNR038147"/>
    </source>
</evidence>
<feature type="region of interest" description="Disordered" evidence="22">
    <location>
        <begin position="506"/>
        <end position="605"/>
    </location>
</feature>
<feature type="active site" description="4-aspartylphosphate intermediate" evidence="19">
    <location>
        <position position="337"/>
    </location>
</feature>
<dbReference type="SMART" id="SM00090">
    <property type="entry name" value="RIO"/>
    <property type="match status" value="1"/>
</dbReference>
<gene>
    <name evidence="24" type="ORF">AB1Y20_006058</name>
</gene>
<comment type="catalytic activity">
    <reaction evidence="16 18">
        <text>L-threonyl-[protein] + ATP = O-phospho-L-threonyl-[protein] + ADP + H(+)</text>
        <dbReference type="Rhea" id="RHEA:46608"/>
        <dbReference type="Rhea" id="RHEA-COMP:11060"/>
        <dbReference type="Rhea" id="RHEA-COMP:11605"/>
        <dbReference type="ChEBI" id="CHEBI:15378"/>
        <dbReference type="ChEBI" id="CHEBI:30013"/>
        <dbReference type="ChEBI" id="CHEBI:30616"/>
        <dbReference type="ChEBI" id="CHEBI:61977"/>
        <dbReference type="ChEBI" id="CHEBI:456216"/>
        <dbReference type="EC" id="2.7.11.1"/>
    </reaction>
</comment>
<dbReference type="GO" id="GO:0016787">
    <property type="term" value="F:hydrolase activity"/>
    <property type="evidence" value="ECO:0007669"/>
    <property type="project" value="UniProtKB-KW"/>
</dbReference>
<feature type="compositionally biased region" description="Basic and acidic residues" evidence="22">
    <location>
        <begin position="518"/>
        <end position="527"/>
    </location>
</feature>
<comment type="catalytic activity">
    <reaction evidence="17 18">
        <text>L-seryl-[protein] + ATP = O-phospho-L-seryl-[protein] + ADP + H(+)</text>
        <dbReference type="Rhea" id="RHEA:17989"/>
        <dbReference type="Rhea" id="RHEA-COMP:9863"/>
        <dbReference type="Rhea" id="RHEA-COMP:11604"/>
        <dbReference type="ChEBI" id="CHEBI:15378"/>
        <dbReference type="ChEBI" id="CHEBI:29999"/>
        <dbReference type="ChEBI" id="CHEBI:30616"/>
        <dbReference type="ChEBI" id="CHEBI:83421"/>
        <dbReference type="ChEBI" id="CHEBI:456216"/>
        <dbReference type="EC" id="2.7.11.1"/>
    </reaction>
</comment>
<keyword evidence="6" id="KW-0963">Cytoplasm</keyword>
<evidence type="ECO:0000313" key="25">
    <source>
        <dbReference type="Proteomes" id="UP001515480"/>
    </source>
</evidence>
<evidence type="ECO:0000256" key="8">
    <source>
        <dbReference type="ARBA" id="ARBA00022527"/>
    </source>
</evidence>
<dbReference type="FunFam" id="3.30.200.20:FF:000148">
    <property type="entry name" value="Serine/threonine-protein kinase RIO1"/>
    <property type="match status" value="1"/>
</dbReference>
<dbReference type="AlphaFoldDB" id="A0AB34J1M0"/>
<sequence>MSVQVVSGAVEQKAQQEAEMHATPSALRGVSPRGPTLDGSDGPAHTEGSAWLHASAAAEASEDEYDEDEWDESWDDAWGRVQGDHSVHGGGSTKSDSLSSKFDSLVRLDKLSSGVGGGIGEGRLSQAAENSLSRTERKIEQAKHQGLTRDERATTDQVLDPRTRMILFKMINSGTIESINGCVSTGKEANVYHAFGPECELAIKVYKTSILIFKDRDRYVSGEFRFRHGYCKSNPRKMVKMWAEKEMRNYRRLALAKVPCPEVLLLREHVLVMKFIGHDGFAAPRLKDAKLSLSQATHASVQVALLLRSLYHDCRLVHGDFSEYNLLWYDEVVYVIDVSQSVEHDHPNALAFLRKDCENTIIFFRKEGVARLPNLQGLFDFVTAGHWDVAKGSEEAAYERLLEKGSAVDRPSGFPDSVGAVDGAAGGVNYKLDADEEIDAQGIAAAAEAEASVREAVFAQMHIPRTLEEIPVKQIERDLAAARRGEEGSMNTSAYSKMMGLTSELGSAQAPIGASERAQYEANKDEDVSGEESDECSDEESDEGEEGEEGEEGVRRRGRRRVLHRDEDKDAKRERKAAVKEAQRAARKVKTPKHVKKRATKGNKK</sequence>
<keyword evidence="13" id="KW-0378">Hydrolase</keyword>
<comment type="caution">
    <text evidence="24">The sequence shown here is derived from an EMBL/GenBank/DDBJ whole genome shotgun (WGS) entry which is preliminary data.</text>
</comment>
<keyword evidence="9 18" id="KW-0808">Transferase</keyword>
<evidence type="ECO:0000256" key="22">
    <source>
        <dbReference type="SAM" id="MobiDB-lite"/>
    </source>
</evidence>
<dbReference type="InterPro" id="IPR000687">
    <property type="entry name" value="RIO_kinase"/>
</dbReference>
<dbReference type="CDD" id="cd05147">
    <property type="entry name" value="RIO1_euk"/>
    <property type="match status" value="1"/>
</dbReference>
<dbReference type="GO" id="GO:0005524">
    <property type="term" value="F:ATP binding"/>
    <property type="evidence" value="ECO:0007669"/>
    <property type="project" value="UniProtKB-KW"/>
</dbReference>
<comment type="subcellular location">
    <subcellularLocation>
        <location evidence="2">Cytoplasm</location>
    </subcellularLocation>
</comment>
<evidence type="ECO:0000256" key="17">
    <source>
        <dbReference type="ARBA" id="ARBA00048679"/>
    </source>
</evidence>
<dbReference type="InterPro" id="IPR017407">
    <property type="entry name" value="Ser/Thr_kinase_Rio1"/>
</dbReference>
<feature type="region of interest" description="Disordered" evidence="22">
    <location>
        <begin position="1"/>
        <end position="71"/>
    </location>
</feature>
<dbReference type="PROSITE" id="PS01245">
    <property type="entry name" value="RIO1"/>
    <property type="match status" value="1"/>
</dbReference>
<keyword evidence="7" id="KW-0690">Ribosome biogenesis</keyword>
<dbReference type="InterPro" id="IPR018935">
    <property type="entry name" value="RIO_kinase_CS"/>
</dbReference>
<evidence type="ECO:0000313" key="24">
    <source>
        <dbReference type="EMBL" id="KAL1511249.1"/>
    </source>
</evidence>
<feature type="binding site" evidence="21">
    <location>
        <position position="337"/>
    </location>
    <ligand>
        <name>Mg(2+)</name>
        <dbReference type="ChEBI" id="CHEBI:18420"/>
    </ligand>
</feature>
<feature type="binding site" evidence="21">
    <location>
        <position position="325"/>
    </location>
    <ligand>
        <name>Mg(2+)</name>
        <dbReference type="ChEBI" id="CHEBI:18420"/>
    </ligand>
</feature>
<evidence type="ECO:0000256" key="21">
    <source>
        <dbReference type="PIRSR" id="PIRSR038147-3"/>
    </source>
</evidence>
<dbReference type="EMBL" id="JBGBPQ010000014">
    <property type="protein sequence ID" value="KAL1511249.1"/>
    <property type="molecule type" value="Genomic_DNA"/>
</dbReference>
<dbReference type="GO" id="GO:0005737">
    <property type="term" value="C:cytoplasm"/>
    <property type="evidence" value="ECO:0007669"/>
    <property type="project" value="UniProtKB-SubCell"/>
</dbReference>
<evidence type="ECO:0000256" key="7">
    <source>
        <dbReference type="ARBA" id="ARBA00022517"/>
    </source>
</evidence>
<dbReference type="SUPFAM" id="SSF56112">
    <property type="entry name" value="Protein kinase-like (PK-like)"/>
    <property type="match status" value="1"/>
</dbReference>
<feature type="compositionally biased region" description="Basic and acidic residues" evidence="22">
    <location>
        <begin position="134"/>
        <end position="153"/>
    </location>
</feature>
<evidence type="ECO:0000256" key="11">
    <source>
        <dbReference type="ARBA" id="ARBA00022741"/>
    </source>
</evidence>
<evidence type="ECO:0000259" key="23">
    <source>
        <dbReference type="SMART" id="SM00090"/>
    </source>
</evidence>
<dbReference type="GO" id="GO:0004674">
    <property type="term" value="F:protein serine/threonine kinase activity"/>
    <property type="evidence" value="ECO:0007669"/>
    <property type="project" value="UniProtKB-KW"/>
</dbReference>
<proteinExistence type="inferred from homology"/>
<evidence type="ECO:0000256" key="2">
    <source>
        <dbReference type="ARBA" id="ARBA00004496"/>
    </source>
</evidence>
<evidence type="ECO:0000256" key="14">
    <source>
        <dbReference type="ARBA" id="ARBA00022840"/>
    </source>
</evidence>
<feature type="compositionally biased region" description="Basic and acidic residues" evidence="22">
    <location>
        <begin position="564"/>
        <end position="584"/>
    </location>
</feature>
<evidence type="ECO:0000256" key="20">
    <source>
        <dbReference type="PIRSR" id="PIRSR038147-2"/>
    </source>
</evidence>
<comment type="similarity">
    <text evidence="3 18">Belongs to the protein kinase superfamily. RIO-type Ser/Thr kinase family.</text>
</comment>
<dbReference type="GO" id="GO:0046872">
    <property type="term" value="F:metal ion binding"/>
    <property type="evidence" value="ECO:0007669"/>
    <property type="project" value="UniProtKB-KW"/>
</dbReference>
<keyword evidence="15" id="KW-0460">Magnesium</keyword>
<keyword evidence="8 18" id="KW-0723">Serine/threonine-protein kinase</keyword>
<evidence type="ECO:0000256" key="10">
    <source>
        <dbReference type="ARBA" id="ARBA00022723"/>
    </source>
</evidence>
<feature type="binding site" evidence="20">
    <location>
        <position position="204"/>
    </location>
    <ligand>
        <name>ATP</name>
        <dbReference type="ChEBI" id="CHEBI:30616"/>
    </ligand>
</feature>
<dbReference type="Pfam" id="PF01163">
    <property type="entry name" value="RIO1"/>
    <property type="match status" value="1"/>
</dbReference>
<accession>A0AB34J1M0</accession>
<evidence type="ECO:0000256" key="19">
    <source>
        <dbReference type="PIRSR" id="PIRSR038147-1"/>
    </source>
</evidence>
<evidence type="ECO:0000256" key="12">
    <source>
        <dbReference type="ARBA" id="ARBA00022777"/>
    </source>
</evidence>
<protein>
    <recommendedName>
        <fullName evidence="5 18">Serine/threonine-protein kinase RIO1</fullName>
        <ecNumber evidence="4 18">2.7.11.1</ecNumber>
    </recommendedName>
</protein>
<dbReference type="PANTHER" id="PTHR45723">
    <property type="entry name" value="SERINE/THREONINE-PROTEIN KINASE RIO1"/>
    <property type="match status" value="1"/>
</dbReference>
<evidence type="ECO:0000256" key="5">
    <source>
        <dbReference type="ARBA" id="ARBA00016038"/>
    </source>
</evidence>
<name>A0AB34J1M0_PRYPA</name>
<evidence type="ECO:0000256" key="16">
    <source>
        <dbReference type="ARBA" id="ARBA00047899"/>
    </source>
</evidence>
<dbReference type="Gene3D" id="1.10.510.10">
    <property type="entry name" value="Transferase(Phosphotransferase) domain 1"/>
    <property type="match status" value="1"/>
</dbReference>
<organism evidence="24 25">
    <name type="scientific">Prymnesium parvum</name>
    <name type="common">Toxic golden alga</name>
    <dbReference type="NCBI Taxonomy" id="97485"/>
    <lineage>
        <taxon>Eukaryota</taxon>
        <taxon>Haptista</taxon>
        <taxon>Haptophyta</taxon>
        <taxon>Prymnesiophyceae</taxon>
        <taxon>Prymnesiales</taxon>
        <taxon>Prymnesiaceae</taxon>
        <taxon>Prymnesium</taxon>
    </lineage>
</organism>
<dbReference type="Proteomes" id="UP001515480">
    <property type="component" value="Unassembled WGS sequence"/>
</dbReference>
<keyword evidence="25" id="KW-1185">Reference proteome</keyword>
<comment type="cofactor">
    <cofactor evidence="1 21">
        <name>Mg(2+)</name>
        <dbReference type="ChEBI" id="CHEBI:18420"/>
    </cofactor>
</comment>
<keyword evidence="11 18" id="KW-0547">Nucleotide-binding</keyword>
<dbReference type="Gene3D" id="3.30.200.20">
    <property type="entry name" value="Phosphorylase Kinase, domain 1"/>
    <property type="match status" value="1"/>
</dbReference>
<dbReference type="EC" id="2.7.11.1" evidence="4 18"/>
<evidence type="ECO:0000256" key="1">
    <source>
        <dbReference type="ARBA" id="ARBA00001946"/>
    </source>
</evidence>
<keyword evidence="14 18" id="KW-0067">ATP-binding</keyword>
<dbReference type="GO" id="GO:0042254">
    <property type="term" value="P:ribosome biogenesis"/>
    <property type="evidence" value="ECO:0007669"/>
    <property type="project" value="UniProtKB-KW"/>
</dbReference>
<feature type="binding site" evidence="20">
    <location>
        <position position="276"/>
    </location>
    <ligand>
        <name>ATP</name>
        <dbReference type="ChEBI" id="CHEBI:30616"/>
    </ligand>
</feature>
<dbReference type="PIRSF" id="PIRSF038147">
    <property type="entry name" value="Ser/Thr_PK_RIO1"/>
    <property type="match status" value="1"/>
</dbReference>
<dbReference type="InterPro" id="IPR018934">
    <property type="entry name" value="RIO_dom"/>
</dbReference>
<evidence type="ECO:0000256" key="9">
    <source>
        <dbReference type="ARBA" id="ARBA00022679"/>
    </source>
</evidence>
<feature type="compositionally biased region" description="Acidic residues" evidence="22">
    <location>
        <begin position="528"/>
        <end position="551"/>
    </location>
</feature>
<keyword evidence="10" id="KW-0479">Metal-binding</keyword>
<keyword evidence="12 18" id="KW-0418">Kinase</keyword>
<feature type="active site" description="Proton acceptor" evidence="19">
    <location>
        <position position="320"/>
    </location>
</feature>
<evidence type="ECO:0000256" key="15">
    <source>
        <dbReference type="ARBA" id="ARBA00022842"/>
    </source>
</evidence>
<dbReference type="InterPro" id="IPR051272">
    <property type="entry name" value="RIO-type_Ser/Thr_kinase"/>
</dbReference>
<evidence type="ECO:0000256" key="4">
    <source>
        <dbReference type="ARBA" id="ARBA00012513"/>
    </source>
</evidence>
<feature type="region of interest" description="Disordered" evidence="22">
    <location>
        <begin position="118"/>
        <end position="153"/>
    </location>
</feature>
<dbReference type="InterPro" id="IPR011009">
    <property type="entry name" value="Kinase-like_dom_sf"/>
</dbReference>
<feature type="compositionally biased region" description="Basic residues" evidence="22">
    <location>
        <begin position="585"/>
        <end position="605"/>
    </location>
</feature>
<feature type="domain" description="RIO kinase" evidence="23">
    <location>
        <begin position="148"/>
        <end position="384"/>
    </location>
</feature>
<feature type="compositionally biased region" description="Acidic residues" evidence="22">
    <location>
        <begin position="60"/>
        <end position="71"/>
    </location>
</feature>
<evidence type="ECO:0000256" key="6">
    <source>
        <dbReference type="ARBA" id="ARBA00022490"/>
    </source>
</evidence>
<evidence type="ECO:0000256" key="3">
    <source>
        <dbReference type="ARBA" id="ARBA00009196"/>
    </source>
</evidence>
<reference evidence="24 25" key="1">
    <citation type="journal article" date="2024" name="Science">
        <title>Giant polyketide synthase enzymes in the biosynthesis of giant marine polyether toxins.</title>
        <authorList>
            <person name="Fallon T.R."/>
            <person name="Shende V.V."/>
            <person name="Wierzbicki I.H."/>
            <person name="Pendleton A.L."/>
            <person name="Watervoot N.F."/>
            <person name="Auber R.P."/>
            <person name="Gonzalez D.J."/>
            <person name="Wisecaver J.H."/>
            <person name="Moore B.S."/>
        </authorList>
    </citation>
    <scope>NUCLEOTIDE SEQUENCE [LARGE SCALE GENOMIC DNA]</scope>
    <source>
        <strain evidence="24 25">12B1</strain>
    </source>
</reference>
<evidence type="ECO:0000256" key="13">
    <source>
        <dbReference type="ARBA" id="ARBA00022801"/>
    </source>
</evidence>